<name>A0AAW6NHY9_ENTCL</name>
<gene>
    <name evidence="1" type="ORF">P3S46_02230</name>
</gene>
<dbReference type="Proteomes" id="UP001215180">
    <property type="component" value="Unassembled WGS sequence"/>
</dbReference>
<reference evidence="1" key="1">
    <citation type="submission" date="2023-03" db="EMBL/GenBank/DDBJ databases">
        <title>A Study on Prevalence and Characterization of Enterobacter cloacae strains in China.</title>
        <authorList>
            <person name="Zheng Z."/>
        </authorList>
    </citation>
    <scope>NUCLEOTIDE SEQUENCE</scope>
    <source>
        <strain evidence="1">EC77</strain>
    </source>
</reference>
<comment type="caution">
    <text evidence="1">The sequence shown here is derived from an EMBL/GenBank/DDBJ whole genome shotgun (WGS) entry which is preliminary data.</text>
</comment>
<feature type="non-terminal residue" evidence="1">
    <location>
        <position position="1"/>
    </location>
</feature>
<dbReference type="AlphaFoldDB" id="A0AAW6NHY9"/>
<organism evidence="1 2">
    <name type="scientific">Enterobacter cloacae</name>
    <dbReference type="NCBI Taxonomy" id="550"/>
    <lineage>
        <taxon>Bacteria</taxon>
        <taxon>Pseudomonadati</taxon>
        <taxon>Pseudomonadota</taxon>
        <taxon>Gammaproteobacteria</taxon>
        <taxon>Enterobacterales</taxon>
        <taxon>Enterobacteriaceae</taxon>
        <taxon>Enterobacter</taxon>
        <taxon>Enterobacter cloacae complex</taxon>
    </lineage>
</organism>
<proteinExistence type="predicted"/>
<dbReference type="EMBL" id="JARJGR010000316">
    <property type="protein sequence ID" value="MDF3636036.1"/>
    <property type="molecule type" value="Genomic_DNA"/>
</dbReference>
<evidence type="ECO:0000313" key="2">
    <source>
        <dbReference type="Proteomes" id="UP001215180"/>
    </source>
</evidence>
<evidence type="ECO:0000313" key="1">
    <source>
        <dbReference type="EMBL" id="MDF3636036.1"/>
    </source>
</evidence>
<sequence>AKEKGDAEKIAKRERKLQEAQDELKALEARDY</sequence>
<protein>
    <submittedName>
        <fullName evidence="1">DUF1090 domain-containing protein</fullName>
    </submittedName>
</protein>
<accession>A0AAW6NHY9</accession>